<dbReference type="GeneID" id="11464375"/>
<dbReference type="EMBL" id="FJ483967">
    <property type="protein sequence ID" value="AEV81007.1"/>
    <property type="molecule type" value="Genomic_DNA"/>
</dbReference>
<dbReference type="Proteomes" id="UP000097892">
    <property type="component" value="Segment"/>
</dbReference>
<keyword evidence="1" id="KW-1133">Transmembrane helix</keyword>
<evidence type="ECO:0000256" key="1">
    <source>
        <dbReference type="SAM" id="Phobius"/>
    </source>
</evidence>
<keyword evidence="1" id="KW-0812">Transmembrane</keyword>
<organism evidence="2 3">
    <name type="scientific">Saimiriine betaherpesvirus 4</name>
    <dbReference type="NCBI Taxonomy" id="1535247"/>
    <lineage>
        <taxon>Viruses</taxon>
        <taxon>Duplodnaviria</taxon>
        <taxon>Heunggongvirae</taxon>
        <taxon>Peploviricota</taxon>
        <taxon>Herviviricetes</taxon>
        <taxon>Herpesvirales</taxon>
        <taxon>Orthoherpesviridae</taxon>
        <taxon>Betaherpesvirinae</taxon>
        <taxon>Cytomegalovirus</taxon>
        <taxon>Cytomegalovirus saimiriinebeta4</taxon>
    </lineage>
</organism>
<keyword evidence="3" id="KW-1185">Reference proteome</keyword>
<feature type="transmembrane region" description="Helical" evidence="1">
    <location>
        <begin position="235"/>
        <end position="256"/>
    </location>
</feature>
<accession>G8XT58</accession>
<protein>
    <submittedName>
        <fullName evidence="2">Membrane protein S32</fullName>
    </submittedName>
</protein>
<gene>
    <name evidence="2" type="primary">S32</name>
</gene>
<sequence length="307" mass="34969">MDPKIYLIFSLLIISCSSMTMKEEMPFFGNEDDNNSDVGSGTSDDVIFTSPSASTNLQPTPSQYKELCDTGKKQGIDWQNNPLRTLLLSSELSETDIYDIEIYCSSICVGDWENCKITNVSGKCNVKDSMLNIKIEVKGIFMENLLINYVALHYYKSPIMNLRDLIVLTRIDKNTYWLQYDNITLLDPKALQLVMSPCYLCERKDFVCTISTEVTVLPLDCSLIDFVHIYLEERYLLALWVYILLCVRIFLVARLLESYQCFTLESSSGWKLFAKLMGVMIVSVITVCIATGDIYAIYKFLLQNGVS</sequence>
<evidence type="ECO:0000313" key="3">
    <source>
        <dbReference type="Proteomes" id="UP000097892"/>
    </source>
</evidence>
<keyword evidence="1" id="KW-0472">Membrane</keyword>
<dbReference type="KEGG" id="vg:11464375"/>
<evidence type="ECO:0000313" key="2">
    <source>
        <dbReference type="EMBL" id="AEV81007.1"/>
    </source>
</evidence>
<feature type="transmembrane region" description="Helical" evidence="1">
    <location>
        <begin position="276"/>
        <end position="298"/>
    </location>
</feature>
<dbReference type="RefSeq" id="YP_004940316.1">
    <property type="nucleotide sequence ID" value="NC_016448.1"/>
</dbReference>
<proteinExistence type="predicted"/>
<reference evidence="2" key="1">
    <citation type="submission" date="2011-12" db="EMBL/GenBank/DDBJ databases">
        <title>Comparative genomics of primate cytomegaloviruses.</title>
        <authorList>
            <person name="Davison A.J."/>
            <person name="Holton M."/>
            <person name="Dolan A."/>
            <person name="Dargan D.J."/>
            <person name="Gatherer D."/>
            <person name="Hayward G.S."/>
        </authorList>
    </citation>
    <scope>NUCLEOTIDE SEQUENCE [LARGE SCALE GENOMIC DNA]</scope>
    <source>
        <strain evidence="2">SqSHV</strain>
    </source>
</reference>
<dbReference type="PROSITE" id="PS51257">
    <property type="entry name" value="PROKAR_LIPOPROTEIN"/>
    <property type="match status" value="1"/>
</dbReference>
<name>G8XT58_9BETA</name>